<proteinExistence type="predicted"/>
<protein>
    <submittedName>
        <fullName evidence="1">Uncharacterized protein</fullName>
    </submittedName>
</protein>
<name>A0A9D3A0Y9_9ACTN</name>
<dbReference type="AlphaFoldDB" id="A0A9D3A0Y9"/>
<comment type="caution">
    <text evidence="1">The sequence shown here is derived from an EMBL/GenBank/DDBJ whole genome shotgun (WGS) entry which is preliminary data.</text>
</comment>
<dbReference type="EMBL" id="DYWI01000033">
    <property type="protein sequence ID" value="HJF64860.1"/>
    <property type="molecule type" value="Genomic_DNA"/>
</dbReference>
<evidence type="ECO:0000313" key="2">
    <source>
        <dbReference type="Proteomes" id="UP000786989"/>
    </source>
</evidence>
<reference evidence="1" key="2">
    <citation type="submission" date="2021-09" db="EMBL/GenBank/DDBJ databases">
        <authorList>
            <person name="Gilroy R."/>
        </authorList>
    </citation>
    <scope>NUCLEOTIDE SEQUENCE</scope>
    <source>
        <strain evidence="1">ChiGjej6B6-11269</strain>
    </source>
</reference>
<accession>A0A9D3A0Y9</accession>
<reference evidence="1" key="1">
    <citation type="journal article" date="2021" name="PeerJ">
        <title>Extensive microbial diversity within the chicken gut microbiome revealed by metagenomics and culture.</title>
        <authorList>
            <person name="Gilroy R."/>
            <person name="Ravi A."/>
            <person name="Getino M."/>
            <person name="Pursley I."/>
            <person name="Horton D.L."/>
            <person name="Alikhan N.F."/>
            <person name="Baker D."/>
            <person name="Gharbi K."/>
            <person name="Hall N."/>
            <person name="Watson M."/>
            <person name="Adriaenssens E.M."/>
            <person name="Foster-Nyarko E."/>
            <person name="Jarju S."/>
            <person name="Secka A."/>
            <person name="Antonio M."/>
            <person name="Oren A."/>
            <person name="Chaudhuri R.R."/>
            <person name="La Ragione R."/>
            <person name="Hildebrand F."/>
            <person name="Pallen M.J."/>
        </authorList>
    </citation>
    <scope>NUCLEOTIDE SEQUENCE</scope>
    <source>
        <strain evidence="1">ChiGjej6B6-11269</strain>
    </source>
</reference>
<sequence>MMQAMLYSLILCHVATESQGIEHATGADDERHPLMEHAIPGEKAFYEKEFRLERFQRAEAALFLASQARA</sequence>
<gene>
    <name evidence="1" type="ORF">K8U77_01915</name>
</gene>
<feature type="non-terminal residue" evidence="1">
    <location>
        <position position="70"/>
    </location>
</feature>
<organism evidence="1 2">
    <name type="scientific">Slackia equolifaciens</name>
    <dbReference type="NCBI Taxonomy" id="498718"/>
    <lineage>
        <taxon>Bacteria</taxon>
        <taxon>Bacillati</taxon>
        <taxon>Actinomycetota</taxon>
        <taxon>Coriobacteriia</taxon>
        <taxon>Eggerthellales</taxon>
        <taxon>Eggerthellaceae</taxon>
        <taxon>Slackia</taxon>
    </lineage>
</organism>
<dbReference type="Proteomes" id="UP000786989">
    <property type="component" value="Unassembled WGS sequence"/>
</dbReference>
<evidence type="ECO:0000313" key="1">
    <source>
        <dbReference type="EMBL" id="HJF64860.1"/>
    </source>
</evidence>